<dbReference type="Gene3D" id="1.10.287.370">
    <property type="match status" value="1"/>
</dbReference>
<accession>A0A1G4KPA2</accession>
<sequence>MELLPEGQTNKTEVSWEDQQRINEFSKLINRKDQFEVELAELSHEKDYLDDLSLEIELLDDDEKVNYKLGDTFVLLRHSSVVTRLENDNLVLANKMTALENSIEVTQERMNELKNQLYAKFGQSINLDR</sequence>
<dbReference type="PANTHER" id="PTHR21100:SF9">
    <property type="entry name" value="PREFOLDIN SUBUNIT 4"/>
    <property type="match status" value="1"/>
</dbReference>
<reference evidence="6 7" key="2">
    <citation type="journal article" date="2016" name="FEMS Yeast Res.">
        <title>Curation of the genome annotation of Pichia pastoris (Komagataella phaffii) CBS7435 from gene level to protein function.</title>
        <authorList>
            <person name="Valli M."/>
            <person name="Tatto N.E."/>
            <person name="Peymann A."/>
            <person name="Gruber C."/>
            <person name="Landes N."/>
            <person name="Ekker H."/>
            <person name="Thallinger G.G."/>
            <person name="Mattanovich D."/>
            <person name="Gasser B."/>
            <person name="Graf A.B."/>
        </authorList>
    </citation>
    <scope>GENOME REANNOTATION</scope>
    <source>
        <strain evidence="6 7">ATCC 76273 / CBS 7435 / CECT 11047 / NRRL Y-11430 / Wegner 21-1</strain>
    </source>
</reference>
<reference evidence="6 7" key="1">
    <citation type="journal article" date="2011" name="J. Biotechnol.">
        <title>High-quality genome sequence of Pichia pastoris CBS7435.</title>
        <authorList>
            <person name="Kuberl A."/>
            <person name="Schneider J."/>
            <person name="Thallinger G.G."/>
            <person name="Anderl I."/>
            <person name="Wibberg D."/>
            <person name="Hajek T."/>
            <person name="Jaenicke S."/>
            <person name="Brinkrolf K."/>
            <person name="Goesmann A."/>
            <person name="Szczepanowski R."/>
            <person name="Puhler A."/>
            <person name="Schwab H."/>
            <person name="Glieder A."/>
            <person name="Pichler H."/>
        </authorList>
    </citation>
    <scope>NUCLEOTIDE SEQUENCE [LARGE SCALE GENOMIC DNA]</scope>
    <source>
        <strain evidence="7">ATCC 76273 / CBS 7435 / CECT 11047 / NRRL Y-11430 / Wegner 21-1</strain>
    </source>
</reference>
<evidence type="ECO:0000256" key="4">
    <source>
        <dbReference type="PIRNR" id="PIRNR016477"/>
    </source>
</evidence>
<name>A0A1G4KPA2_KOMPC</name>
<keyword evidence="5" id="KW-0175">Coiled coil</keyword>
<keyword evidence="2 4" id="KW-0143">Chaperone</keyword>
<dbReference type="AlphaFoldDB" id="A0A1G4KPA2"/>
<dbReference type="PANTHER" id="PTHR21100">
    <property type="entry name" value="PREFOLDIN SUBUNIT 4"/>
    <property type="match status" value="1"/>
</dbReference>
<evidence type="ECO:0000313" key="6">
    <source>
        <dbReference type="EMBL" id="SCV11841.1"/>
    </source>
</evidence>
<feature type="coiled-coil region" evidence="5">
    <location>
        <begin position="82"/>
        <end position="116"/>
    </location>
</feature>
<evidence type="ECO:0000256" key="2">
    <source>
        <dbReference type="ARBA" id="ARBA00023186"/>
    </source>
</evidence>
<dbReference type="Pfam" id="PF01920">
    <property type="entry name" value="Prefoldin_2"/>
    <property type="match status" value="1"/>
</dbReference>
<proteinExistence type="inferred from homology"/>
<dbReference type="InterPro" id="IPR009053">
    <property type="entry name" value="Prefoldin"/>
</dbReference>
<dbReference type="EMBL" id="FR839628">
    <property type="protein sequence ID" value="SCV11841.1"/>
    <property type="molecule type" value="Genomic_DNA"/>
</dbReference>
<dbReference type="PIRSF" id="PIRSF016477">
    <property type="entry name" value="Prefoldin_subunit_4"/>
    <property type="match status" value="1"/>
</dbReference>
<keyword evidence="7" id="KW-1185">Reference proteome</keyword>
<comment type="subunit">
    <text evidence="4">Heterohexamer of two PFD-alpha type and four PFD-beta type subunits.</text>
</comment>
<dbReference type="CDD" id="cd23165">
    <property type="entry name" value="Prefoldin_4"/>
    <property type="match status" value="1"/>
</dbReference>
<evidence type="ECO:0000313" key="7">
    <source>
        <dbReference type="Proteomes" id="UP000006853"/>
    </source>
</evidence>
<dbReference type="Proteomes" id="UP000006853">
    <property type="component" value="Chromosome 1"/>
</dbReference>
<dbReference type="SUPFAM" id="SSF46579">
    <property type="entry name" value="Prefoldin"/>
    <property type="match status" value="1"/>
</dbReference>
<comment type="similarity">
    <text evidence="1 4">Belongs to the prefoldin subunit beta family.</text>
</comment>
<dbReference type="InterPro" id="IPR002777">
    <property type="entry name" value="PFD_beta-like"/>
</dbReference>
<dbReference type="InterPro" id="IPR016661">
    <property type="entry name" value="PFDN4"/>
</dbReference>
<dbReference type="GO" id="GO:0016272">
    <property type="term" value="C:prefoldin complex"/>
    <property type="evidence" value="ECO:0007669"/>
    <property type="project" value="UniProtKB-UniRule"/>
</dbReference>
<comment type="function">
    <text evidence="3 4">Binds specifically to cytosolic chaperonin (c-CPN) and transfers target proteins to it. Binds to nascent polypeptide chain and promotes folding in an environment in which there are many competing pathways for nonnative proteins.</text>
</comment>
<dbReference type="GO" id="GO:0051082">
    <property type="term" value="F:unfolded protein binding"/>
    <property type="evidence" value="ECO:0007669"/>
    <property type="project" value="InterPro"/>
</dbReference>
<organism evidence="6 7">
    <name type="scientific">Komagataella phaffii (strain ATCC 76273 / CBS 7435 / CECT 11047 / NRRL Y-11430 / Wegner 21-1)</name>
    <name type="common">Yeast</name>
    <name type="synonym">Pichia pastoris</name>
    <dbReference type="NCBI Taxonomy" id="981350"/>
    <lineage>
        <taxon>Eukaryota</taxon>
        <taxon>Fungi</taxon>
        <taxon>Dikarya</taxon>
        <taxon>Ascomycota</taxon>
        <taxon>Saccharomycotina</taxon>
        <taxon>Pichiomycetes</taxon>
        <taxon>Pichiales</taxon>
        <taxon>Pichiaceae</taxon>
        <taxon>Komagataella</taxon>
    </lineage>
</organism>
<protein>
    <recommendedName>
        <fullName evidence="4">Prefoldin subunit 4</fullName>
    </recommendedName>
</protein>
<dbReference type="GO" id="GO:0006457">
    <property type="term" value="P:protein folding"/>
    <property type="evidence" value="ECO:0007669"/>
    <property type="project" value="UniProtKB-UniRule"/>
</dbReference>
<evidence type="ECO:0000256" key="3">
    <source>
        <dbReference type="ARBA" id="ARBA00024667"/>
    </source>
</evidence>
<evidence type="ECO:0000256" key="1">
    <source>
        <dbReference type="ARBA" id="ARBA00008045"/>
    </source>
</evidence>
<evidence type="ECO:0000256" key="5">
    <source>
        <dbReference type="SAM" id="Coils"/>
    </source>
</evidence>
<dbReference type="SMR" id="A0A1G4KPA2"/>
<dbReference type="FunFam" id="1.10.287.370:FF:000005">
    <property type="entry name" value="Prefoldin subunit 4"/>
    <property type="match status" value="1"/>
</dbReference>
<dbReference type="GO" id="GO:0005737">
    <property type="term" value="C:cytoplasm"/>
    <property type="evidence" value="ECO:0007669"/>
    <property type="project" value="TreeGrafter"/>
</dbReference>
<gene>
    <name evidence="6" type="primary">GIM3</name>
    <name evidence="6" type="ordered locus">PP7435_Chr1-2379</name>
</gene>